<reference evidence="1" key="1">
    <citation type="submission" date="2018-11" db="EMBL/GenBank/DDBJ databases">
        <authorList>
            <consortium name="Pathogen Informatics"/>
        </authorList>
    </citation>
    <scope>NUCLEOTIDE SEQUENCE</scope>
</reference>
<name>A0A448XQD8_9PLAT</name>
<sequence>MPMTGQTDQSDLARKICTIFHLPLASGSSSLWLKRTDFVNNRDNCVSCGLGWPQMWRQEGLPGKLGCDAKIAHFGNHAQPPETQRAGVCRLRQSRDVKACVEEKNMA</sequence>
<protein>
    <submittedName>
        <fullName evidence="1">Uncharacterized protein</fullName>
    </submittedName>
</protein>
<proteinExistence type="predicted"/>
<comment type="caution">
    <text evidence="1">The sequence shown here is derived from an EMBL/GenBank/DDBJ whole genome shotgun (WGS) entry which is preliminary data.</text>
</comment>
<evidence type="ECO:0000313" key="2">
    <source>
        <dbReference type="Proteomes" id="UP000784294"/>
    </source>
</evidence>
<dbReference type="AlphaFoldDB" id="A0A448XQD8"/>
<dbReference type="Proteomes" id="UP000784294">
    <property type="component" value="Unassembled WGS sequence"/>
</dbReference>
<evidence type="ECO:0000313" key="1">
    <source>
        <dbReference type="EMBL" id="VEL42319.1"/>
    </source>
</evidence>
<accession>A0A448XQD8</accession>
<organism evidence="1 2">
    <name type="scientific">Protopolystoma xenopodis</name>
    <dbReference type="NCBI Taxonomy" id="117903"/>
    <lineage>
        <taxon>Eukaryota</taxon>
        <taxon>Metazoa</taxon>
        <taxon>Spiralia</taxon>
        <taxon>Lophotrochozoa</taxon>
        <taxon>Platyhelminthes</taxon>
        <taxon>Monogenea</taxon>
        <taxon>Polyopisthocotylea</taxon>
        <taxon>Polystomatidea</taxon>
        <taxon>Polystomatidae</taxon>
        <taxon>Protopolystoma</taxon>
    </lineage>
</organism>
<keyword evidence="2" id="KW-1185">Reference proteome</keyword>
<gene>
    <name evidence="1" type="ORF">PXEA_LOCUS35759</name>
</gene>
<dbReference type="EMBL" id="CAAALY010273757">
    <property type="protein sequence ID" value="VEL42319.1"/>
    <property type="molecule type" value="Genomic_DNA"/>
</dbReference>